<feature type="domain" description="Ig-like" evidence="14">
    <location>
        <begin position="140"/>
        <end position="231"/>
    </location>
</feature>
<comment type="similarity">
    <text evidence="2">Belongs to the nectin family.</text>
</comment>
<keyword evidence="16" id="KW-1185">Reference proteome</keyword>
<organism evidence="15 16">
    <name type="scientific">Xyrichtys novacula</name>
    <name type="common">Pearly razorfish</name>
    <name type="synonym">Hemipteronotus novacula</name>
    <dbReference type="NCBI Taxonomy" id="13765"/>
    <lineage>
        <taxon>Eukaryota</taxon>
        <taxon>Metazoa</taxon>
        <taxon>Chordata</taxon>
        <taxon>Craniata</taxon>
        <taxon>Vertebrata</taxon>
        <taxon>Euteleostomi</taxon>
        <taxon>Actinopterygii</taxon>
        <taxon>Neopterygii</taxon>
        <taxon>Teleostei</taxon>
        <taxon>Neoteleostei</taxon>
        <taxon>Acanthomorphata</taxon>
        <taxon>Eupercaria</taxon>
        <taxon>Labriformes</taxon>
        <taxon>Labridae</taxon>
        <taxon>Xyrichtys</taxon>
    </lineage>
</organism>
<evidence type="ECO:0000256" key="1">
    <source>
        <dbReference type="ARBA" id="ARBA00004167"/>
    </source>
</evidence>
<keyword evidence="9" id="KW-1015">Disulfide bond</keyword>
<evidence type="ECO:0000256" key="4">
    <source>
        <dbReference type="ARBA" id="ARBA00022729"/>
    </source>
</evidence>
<dbReference type="SMART" id="SM00408">
    <property type="entry name" value="IGc2"/>
    <property type="match status" value="1"/>
</dbReference>
<feature type="compositionally biased region" description="Acidic residues" evidence="11">
    <location>
        <begin position="397"/>
        <end position="408"/>
    </location>
</feature>
<evidence type="ECO:0000256" key="2">
    <source>
        <dbReference type="ARBA" id="ARBA00007810"/>
    </source>
</evidence>
<dbReference type="Gene3D" id="2.60.40.10">
    <property type="entry name" value="Immunoglobulins"/>
    <property type="match status" value="3"/>
</dbReference>
<dbReference type="Pfam" id="PF13927">
    <property type="entry name" value="Ig_3"/>
    <property type="match status" value="1"/>
</dbReference>
<dbReference type="SUPFAM" id="SSF48726">
    <property type="entry name" value="Immunoglobulin"/>
    <property type="match status" value="2"/>
</dbReference>
<dbReference type="InterPro" id="IPR003599">
    <property type="entry name" value="Ig_sub"/>
</dbReference>
<feature type="chain" id="PRO_5043337179" evidence="13">
    <location>
        <begin position="26"/>
        <end position="408"/>
    </location>
</feature>
<dbReference type="GO" id="GO:0005912">
    <property type="term" value="C:adherens junction"/>
    <property type="evidence" value="ECO:0007669"/>
    <property type="project" value="TreeGrafter"/>
</dbReference>
<reference evidence="15" key="1">
    <citation type="submission" date="2023-08" db="EMBL/GenBank/DDBJ databases">
        <authorList>
            <person name="Alioto T."/>
            <person name="Alioto T."/>
            <person name="Gomez Garrido J."/>
        </authorList>
    </citation>
    <scope>NUCLEOTIDE SEQUENCE</scope>
</reference>
<dbReference type="InterPro" id="IPR003598">
    <property type="entry name" value="Ig_sub2"/>
</dbReference>
<dbReference type="SMART" id="SM00406">
    <property type="entry name" value="IGv"/>
    <property type="match status" value="1"/>
</dbReference>
<proteinExistence type="inferred from homology"/>
<comment type="subcellular location">
    <subcellularLocation>
        <location evidence="1">Membrane</location>
        <topology evidence="1">Single-pass membrane protein</topology>
    </subcellularLocation>
</comment>
<keyword evidence="5" id="KW-0677">Repeat</keyword>
<dbReference type="GO" id="GO:0007156">
    <property type="term" value="P:homophilic cell adhesion via plasma membrane adhesion molecules"/>
    <property type="evidence" value="ECO:0007669"/>
    <property type="project" value="TreeGrafter"/>
</dbReference>
<feature type="region of interest" description="Disordered" evidence="11">
    <location>
        <begin position="365"/>
        <end position="408"/>
    </location>
</feature>
<dbReference type="Pfam" id="PF08205">
    <property type="entry name" value="C2-set_2"/>
    <property type="match status" value="1"/>
</dbReference>
<keyword evidence="7 12" id="KW-1133">Transmembrane helix</keyword>
<dbReference type="Proteomes" id="UP001178508">
    <property type="component" value="Chromosome 18"/>
</dbReference>
<keyword evidence="8 12" id="KW-0472">Membrane</keyword>
<evidence type="ECO:0000256" key="11">
    <source>
        <dbReference type="SAM" id="MobiDB-lite"/>
    </source>
</evidence>
<dbReference type="AlphaFoldDB" id="A0AAV1H1P6"/>
<keyword evidence="3 12" id="KW-0812">Transmembrane</keyword>
<evidence type="ECO:0000313" key="15">
    <source>
        <dbReference type="EMBL" id="CAJ1079560.1"/>
    </source>
</evidence>
<dbReference type="PROSITE" id="PS50835">
    <property type="entry name" value="IG_LIKE"/>
    <property type="match status" value="3"/>
</dbReference>
<dbReference type="InterPro" id="IPR013162">
    <property type="entry name" value="CD80_C2-set"/>
</dbReference>
<keyword evidence="10" id="KW-0325">Glycoprotein</keyword>
<evidence type="ECO:0000256" key="10">
    <source>
        <dbReference type="ARBA" id="ARBA00023180"/>
    </source>
</evidence>
<dbReference type="Pfam" id="PF07686">
    <property type="entry name" value="V-set"/>
    <property type="match status" value="1"/>
</dbReference>
<dbReference type="InterPro" id="IPR007110">
    <property type="entry name" value="Ig-like_dom"/>
</dbReference>
<dbReference type="InterPro" id="IPR013783">
    <property type="entry name" value="Ig-like_fold"/>
</dbReference>
<evidence type="ECO:0000256" key="5">
    <source>
        <dbReference type="ARBA" id="ARBA00022737"/>
    </source>
</evidence>
<feature type="domain" description="Ig-like" evidence="14">
    <location>
        <begin position="233"/>
        <end position="321"/>
    </location>
</feature>
<gene>
    <name evidence="15" type="ORF">XNOV1_A026446</name>
</gene>
<accession>A0AAV1H1P6</accession>
<dbReference type="GO" id="GO:0016020">
    <property type="term" value="C:membrane"/>
    <property type="evidence" value="ECO:0007669"/>
    <property type="project" value="UniProtKB-SubCell"/>
</dbReference>
<evidence type="ECO:0000259" key="14">
    <source>
        <dbReference type="PROSITE" id="PS50835"/>
    </source>
</evidence>
<dbReference type="EMBL" id="OY660881">
    <property type="protein sequence ID" value="CAJ1079560.1"/>
    <property type="molecule type" value="Genomic_DNA"/>
</dbReference>
<feature type="domain" description="Ig-like" evidence="14">
    <location>
        <begin position="11"/>
        <end position="136"/>
    </location>
</feature>
<evidence type="ECO:0000256" key="13">
    <source>
        <dbReference type="SAM" id="SignalP"/>
    </source>
</evidence>
<keyword evidence="4 13" id="KW-0732">Signal</keyword>
<sequence length="408" mass="45236">MLCFRRRMTLPFYVMALILNIVTDALQIIGGNATAVQYGTAVLPCKLTDTSETLLQILWQRLTRGKPQKDDFLTISRTGETKFLNGKDYRFKFIGDFNDKNGTLQLSNITVMDEGRYICIFTLFPSGNHETSVPLNVLVPPITSLKENHLTLGNEEVVFATCTAAKSKPPAEVTWLTGTLAEKVKIITNSIVEDTGTTTTESMLLGVPTREISGHTVECVISNDVRSEKESLPFTIKINSPPLEVKIIERSANVFQCLSEGYPTPDFSWSRSDQSWPSSGVRTEGATLQFLSTTSDLNGLYQCKASNTHGSQQAYLKMLFTPGSCPACWTLFSLLLILNVAAVVFGYLYKTGRLPSLNLRRQQGSLNLRGEQGTPEEMQKVRIASGTSDDNQRVEEEEHEEESAATHQ</sequence>
<evidence type="ECO:0000256" key="6">
    <source>
        <dbReference type="ARBA" id="ARBA00022889"/>
    </source>
</evidence>
<evidence type="ECO:0000256" key="7">
    <source>
        <dbReference type="ARBA" id="ARBA00022989"/>
    </source>
</evidence>
<evidence type="ECO:0000256" key="3">
    <source>
        <dbReference type="ARBA" id="ARBA00022692"/>
    </source>
</evidence>
<keyword evidence="6" id="KW-0130">Cell adhesion</keyword>
<protein>
    <submittedName>
        <fullName evidence="15">Nectin-4-like isoform X1</fullName>
    </submittedName>
</protein>
<name>A0AAV1H1P6_XYRNO</name>
<feature type="transmembrane region" description="Helical" evidence="12">
    <location>
        <begin position="329"/>
        <end position="349"/>
    </location>
</feature>
<dbReference type="InterPro" id="IPR036179">
    <property type="entry name" value="Ig-like_dom_sf"/>
</dbReference>
<feature type="signal peptide" evidence="13">
    <location>
        <begin position="1"/>
        <end position="25"/>
    </location>
</feature>
<dbReference type="GO" id="GO:0007157">
    <property type="term" value="P:heterophilic cell-cell adhesion via plasma membrane cell adhesion molecules"/>
    <property type="evidence" value="ECO:0007669"/>
    <property type="project" value="TreeGrafter"/>
</dbReference>
<evidence type="ECO:0000256" key="8">
    <source>
        <dbReference type="ARBA" id="ARBA00023136"/>
    </source>
</evidence>
<dbReference type="PANTHER" id="PTHR23277">
    <property type="entry name" value="NECTIN-RELATED"/>
    <property type="match status" value="1"/>
</dbReference>
<evidence type="ECO:0000256" key="9">
    <source>
        <dbReference type="ARBA" id="ARBA00023157"/>
    </source>
</evidence>
<dbReference type="InterPro" id="IPR051427">
    <property type="entry name" value="Nectin/Nectin-like"/>
</dbReference>
<dbReference type="PANTHER" id="PTHR23277:SF106">
    <property type="entry name" value="NECTIN-1 ISOFORM X1-RELATED"/>
    <property type="match status" value="1"/>
</dbReference>
<dbReference type="InterPro" id="IPR013106">
    <property type="entry name" value="Ig_V-set"/>
</dbReference>
<dbReference type="SMART" id="SM00409">
    <property type="entry name" value="IG"/>
    <property type="match status" value="2"/>
</dbReference>
<evidence type="ECO:0000313" key="16">
    <source>
        <dbReference type="Proteomes" id="UP001178508"/>
    </source>
</evidence>
<evidence type="ECO:0000256" key="12">
    <source>
        <dbReference type="SAM" id="Phobius"/>
    </source>
</evidence>